<protein>
    <submittedName>
        <fullName evidence="1">Uncharacterized protein</fullName>
    </submittedName>
</protein>
<proteinExistence type="predicted"/>
<reference evidence="1" key="2">
    <citation type="submission" date="2020-07" db="EMBL/GenBank/DDBJ databases">
        <authorList>
            <person name="Vera ALvarez R."/>
            <person name="Arias-Moreno D.M."/>
            <person name="Jimenez-Jacinto V."/>
            <person name="Jimenez-Bremont J.F."/>
            <person name="Swaminathan K."/>
            <person name="Moose S.P."/>
            <person name="Guerrero-Gonzalez M.L."/>
            <person name="Marino-Ramirez L."/>
            <person name="Landsman D."/>
            <person name="Rodriguez-Kessler M."/>
            <person name="Delgado-Sanchez P."/>
        </authorList>
    </citation>
    <scope>NUCLEOTIDE SEQUENCE</scope>
    <source>
        <tissue evidence="1">Cladode</tissue>
    </source>
</reference>
<dbReference type="EMBL" id="GISG01006205">
    <property type="protein sequence ID" value="MBA4615134.1"/>
    <property type="molecule type" value="Transcribed_RNA"/>
</dbReference>
<evidence type="ECO:0000313" key="1">
    <source>
        <dbReference type="EMBL" id="MBA4615134.1"/>
    </source>
</evidence>
<reference evidence="1" key="1">
    <citation type="journal article" date="2013" name="J. Plant Res.">
        <title>Effect of fungi and light on seed germination of three Opuntia species from semiarid lands of central Mexico.</title>
        <authorList>
            <person name="Delgado-Sanchez P."/>
            <person name="Jimenez-Bremont J.F."/>
            <person name="Guerrero-Gonzalez Mde L."/>
            <person name="Flores J."/>
        </authorList>
    </citation>
    <scope>NUCLEOTIDE SEQUENCE</scope>
    <source>
        <tissue evidence="1">Cladode</tissue>
    </source>
</reference>
<sequence>MRRVVGGISRVVHLNKYSSAKSPSSSDALEVTVKFVSIPARTFSKPWQTANRWDETPPMTQNCSFLHHSSIPTPLHLISSIPVAKMEIKSDINQMLARLLIWGIMNFPVRRQTAGNVQYARSGMDVMG</sequence>
<accession>A0A7C8YCN5</accession>
<organism evidence="1">
    <name type="scientific">Opuntia streptacantha</name>
    <name type="common">Prickly pear cactus</name>
    <name type="synonym">Opuntia cardona</name>
    <dbReference type="NCBI Taxonomy" id="393608"/>
    <lineage>
        <taxon>Eukaryota</taxon>
        <taxon>Viridiplantae</taxon>
        <taxon>Streptophyta</taxon>
        <taxon>Embryophyta</taxon>
        <taxon>Tracheophyta</taxon>
        <taxon>Spermatophyta</taxon>
        <taxon>Magnoliopsida</taxon>
        <taxon>eudicotyledons</taxon>
        <taxon>Gunneridae</taxon>
        <taxon>Pentapetalae</taxon>
        <taxon>Caryophyllales</taxon>
        <taxon>Cactineae</taxon>
        <taxon>Cactaceae</taxon>
        <taxon>Opuntioideae</taxon>
        <taxon>Opuntia</taxon>
    </lineage>
</organism>
<name>A0A7C8YCN5_OPUST</name>
<dbReference type="AlphaFoldDB" id="A0A7C8YCN5"/>